<proteinExistence type="inferred from homology"/>
<dbReference type="InterPro" id="IPR010095">
    <property type="entry name" value="Cas12f1-like_TNB"/>
</dbReference>
<feature type="compositionally biased region" description="Basic residues" evidence="5">
    <location>
        <begin position="230"/>
        <end position="243"/>
    </location>
</feature>
<keyword evidence="9" id="KW-1185">Reference proteome</keyword>
<evidence type="ECO:0000256" key="2">
    <source>
        <dbReference type="ARBA" id="ARBA00022578"/>
    </source>
</evidence>
<dbReference type="InterPro" id="IPR001959">
    <property type="entry name" value="Transposase"/>
</dbReference>
<evidence type="ECO:0000256" key="5">
    <source>
        <dbReference type="SAM" id="MobiDB-lite"/>
    </source>
</evidence>
<feature type="domain" description="Probable transposase IS891/IS1136/IS1341" evidence="6">
    <location>
        <begin position="165"/>
        <end position="269"/>
    </location>
</feature>
<dbReference type="RefSeq" id="WP_378408237.1">
    <property type="nucleotide sequence ID" value="NZ_JBHTCS010000024.1"/>
</dbReference>
<organism evidence="8 9">
    <name type="scientific">Rhodococcus daqingensis</name>
    <dbReference type="NCBI Taxonomy" id="2479363"/>
    <lineage>
        <taxon>Bacteria</taxon>
        <taxon>Bacillati</taxon>
        <taxon>Actinomycetota</taxon>
        <taxon>Actinomycetes</taxon>
        <taxon>Mycobacteriales</taxon>
        <taxon>Nocardiaceae</taxon>
        <taxon>Rhodococcus</taxon>
    </lineage>
</organism>
<accession>A0ABW2S3S4</accession>
<keyword evidence="4" id="KW-0233">DNA recombination</keyword>
<dbReference type="GO" id="GO:0004519">
    <property type="term" value="F:endonuclease activity"/>
    <property type="evidence" value="ECO:0007669"/>
    <property type="project" value="UniProtKB-KW"/>
</dbReference>
<protein>
    <submittedName>
        <fullName evidence="8">RNA-guided endonuclease InsQ/TnpB family protein</fullName>
    </submittedName>
</protein>
<evidence type="ECO:0000313" key="9">
    <source>
        <dbReference type="Proteomes" id="UP001596484"/>
    </source>
</evidence>
<feature type="domain" description="Cas12f1-like TNB" evidence="7">
    <location>
        <begin position="297"/>
        <end position="355"/>
    </location>
</feature>
<keyword evidence="8" id="KW-0378">Hydrolase</keyword>
<evidence type="ECO:0000259" key="7">
    <source>
        <dbReference type="Pfam" id="PF07282"/>
    </source>
</evidence>
<dbReference type="NCBIfam" id="NF040570">
    <property type="entry name" value="guided_TnpB"/>
    <property type="match status" value="1"/>
</dbReference>
<feature type="region of interest" description="Disordered" evidence="5">
    <location>
        <begin position="211"/>
        <end position="252"/>
    </location>
</feature>
<dbReference type="Proteomes" id="UP001596484">
    <property type="component" value="Unassembled WGS sequence"/>
</dbReference>
<evidence type="ECO:0000256" key="1">
    <source>
        <dbReference type="ARBA" id="ARBA00008761"/>
    </source>
</evidence>
<evidence type="ECO:0000256" key="3">
    <source>
        <dbReference type="ARBA" id="ARBA00023125"/>
    </source>
</evidence>
<evidence type="ECO:0000313" key="8">
    <source>
        <dbReference type="EMBL" id="MFC7450409.1"/>
    </source>
</evidence>
<dbReference type="Pfam" id="PF07282">
    <property type="entry name" value="Cas12f1-like_TNB"/>
    <property type="match status" value="1"/>
</dbReference>
<comment type="caution">
    <text evidence="8">The sequence shown here is derived from an EMBL/GenBank/DDBJ whole genome shotgun (WGS) entry which is preliminary data.</text>
</comment>
<evidence type="ECO:0000259" key="6">
    <source>
        <dbReference type="Pfam" id="PF01385"/>
    </source>
</evidence>
<keyword evidence="2" id="KW-0815">Transposition</keyword>
<keyword evidence="8" id="KW-0255">Endonuclease</keyword>
<sequence>MDEVVRYSYRLRPGAIAERALTSEWHRCRFLWNEAVHQQKSGGKPTFGKLSRLLTDARSRIGWLREGSQVPQQQMLRTYAHALDQSFTVKGRGRPTFKPRRKTLPSLEYTRRGFSLRDGRLVLPKGISIPVIWSRELPSDPTSVRITQDSLGHWYASFVVRRDAPTAPEVDGGIGIDWGVSTTATATDAEFDLPYLGHRKRCTAELAKAQRTMSRRHNGRRGPQSNGYQRARRGAAKLQKKAARQTQHESRAWAKRVVDNHQIIAVEDFTPKFLAKSTMARKAADAAIGAAKRELIERGTRAGRKVVVVQPAYTTMTCSSCFARAKQRLGLAERTFRCSDCGYTGGRDRNAARVILAVAERGHTRVDDVSQSDHLPRVGGSVAV</sequence>
<gene>
    <name evidence="8" type="ORF">ACFQS9_21160</name>
</gene>
<comment type="similarity">
    <text evidence="1">In the C-terminal section; belongs to the transposase 35 family.</text>
</comment>
<dbReference type="Pfam" id="PF01385">
    <property type="entry name" value="OrfB_IS605"/>
    <property type="match status" value="1"/>
</dbReference>
<evidence type="ECO:0000256" key="4">
    <source>
        <dbReference type="ARBA" id="ARBA00023172"/>
    </source>
</evidence>
<reference evidence="9" key="1">
    <citation type="journal article" date="2019" name="Int. J. Syst. Evol. Microbiol.">
        <title>The Global Catalogue of Microorganisms (GCM) 10K type strain sequencing project: providing services to taxonomists for standard genome sequencing and annotation.</title>
        <authorList>
            <consortium name="The Broad Institute Genomics Platform"/>
            <consortium name="The Broad Institute Genome Sequencing Center for Infectious Disease"/>
            <person name="Wu L."/>
            <person name="Ma J."/>
        </authorList>
    </citation>
    <scope>NUCLEOTIDE SEQUENCE [LARGE SCALE GENOMIC DNA]</scope>
    <source>
        <strain evidence="9">ICMP 19430</strain>
    </source>
</reference>
<dbReference type="EMBL" id="JBHTCS010000024">
    <property type="protein sequence ID" value="MFC7450409.1"/>
    <property type="molecule type" value="Genomic_DNA"/>
</dbReference>
<keyword evidence="8" id="KW-0540">Nuclease</keyword>
<keyword evidence="3" id="KW-0238">DNA-binding</keyword>
<name>A0ABW2S3S4_9NOCA</name>